<dbReference type="InterPro" id="IPR003593">
    <property type="entry name" value="AAA+_ATPase"/>
</dbReference>
<dbReference type="InterPro" id="IPR011527">
    <property type="entry name" value="ABC1_TM_dom"/>
</dbReference>
<dbReference type="InterPro" id="IPR039421">
    <property type="entry name" value="Type_1_exporter"/>
</dbReference>
<keyword evidence="6" id="KW-0067">ATP-binding</keyword>
<feature type="transmembrane region" description="Helical" evidence="11">
    <location>
        <begin position="68"/>
        <end position="92"/>
    </location>
</feature>
<protein>
    <recommendedName>
        <fullName evidence="15">ABC transporter domain-containing protein</fullName>
    </recommendedName>
</protein>
<evidence type="ECO:0000256" key="8">
    <source>
        <dbReference type="ARBA" id="ARBA00022989"/>
    </source>
</evidence>
<evidence type="ECO:0000256" key="3">
    <source>
        <dbReference type="ARBA" id="ARBA00022475"/>
    </source>
</evidence>
<comment type="subcellular location">
    <subcellularLocation>
        <location evidence="1">Membrane</location>
        <topology evidence="1">Multi-pass membrane protein</topology>
    </subcellularLocation>
</comment>
<sequence>MTSNADNSVFHIYKRLWGYVTPYRVIGLIAIFSMAATAFVEMIMVALVEPLMDETLVAKNLEASRWLPIAFIGIFVIRGFMGFATEASLGWIGRNVISTLRREVFEKFLTLPISFFEKRKKGSIISKITYNVEMISESVTHVVTILIRDVLTVIAAIALMIYQSPRLFMMVALVLPVIAVLIKVLGSAFRRYSGKIQHSVGEVTQVSEEVLIGNKIVKIFGGNDYEMNRLINIDESNRLQNLKLIRSRSMGVAVTQVIFGVGVSGVIYLAGIEAINSQLSPGSFMSFFGAMMLMLQPVRRITNVNATLQRGVAASRSLFSVIDQSEEIDTGSHVSNSMSGSIRFSNVSFSYNKGEKNVLENISFEIKAGKSLAIVGRSGSGKSTIVNLLARFYNLSKGEIFIDDIPIQEYVLSNLRKNISLVNQDVILFNDTISNNLAYGELTNTTTADQLKAAETAHILDFAKEFPNGLETIIGDRGELLSGGQRQRIAIGRAILKDAPILILDEATSSLDSKSERNIQLALDKLMKKCTTLVIAHRLSTVERVDQIIVLHKGRIVEIGNHQELLDKNNHYAELYRIQFNKK</sequence>
<evidence type="ECO:0000256" key="11">
    <source>
        <dbReference type="SAM" id="Phobius"/>
    </source>
</evidence>
<feature type="domain" description="ABC transporter" evidence="12">
    <location>
        <begin position="342"/>
        <end position="578"/>
    </location>
</feature>
<dbReference type="GO" id="GO:0034040">
    <property type="term" value="F:ATPase-coupled lipid transmembrane transporter activity"/>
    <property type="evidence" value="ECO:0007669"/>
    <property type="project" value="InterPro"/>
</dbReference>
<organism evidence="14">
    <name type="scientific">marine metagenome</name>
    <dbReference type="NCBI Taxonomy" id="408172"/>
    <lineage>
        <taxon>unclassified sequences</taxon>
        <taxon>metagenomes</taxon>
        <taxon>ecological metagenomes</taxon>
    </lineage>
</organism>
<dbReference type="NCBIfam" id="TIGR02203">
    <property type="entry name" value="MsbA_lipidA"/>
    <property type="match status" value="1"/>
</dbReference>
<evidence type="ECO:0008006" key="15">
    <source>
        <dbReference type="Google" id="ProtNLM"/>
    </source>
</evidence>
<evidence type="ECO:0000256" key="4">
    <source>
        <dbReference type="ARBA" id="ARBA00022692"/>
    </source>
</evidence>
<dbReference type="SUPFAM" id="SSF52540">
    <property type="entry name" value="P-loop containing nucleoside triphosphate hydrolases"/>
    <property type="match status" value="1"/>
</dbReference>
<evidence type="ECO:0000256" key="6">
    <source>
        <dbReference type="ARBA" id="ARBA00022840"/>
    </source>
</evidence>
<evidence type="ECO:0000259" key="12">
    <source>
        <dbReference type="PROSITE" id="PS50893"/>
    </source>
</evidence>
<evidence type="ECO:0000259" key="13">
    <source>
        <dbReference type="PROSITE" id="PS50929"/>
    </source>
</evidence>
<feature type="domain" description="ABC transmembrane type-1" evidence="13">
    <location>
        <begin position="28"/>
        <end position="310"/>
    </location>
</feature>
<feature type="transmembrane region" description="Helical" evidence="11">
    <location>
        <begin position="142"/>
        <end position="162"/>
    </location>
</feature>
<evidence type="ECO:0000256" key="2">
    <source>
        <dbReference type="ARBA" id="ARBA00022448"/>
    </source>
</evidence>
<evidence type="ECO:0000256" key="9">
    <source>
        <dbReference type="ARBA" id="ARBA00023055"/>
    </source>
</evidence>
<dbReference type="GO" id="GO:0016887">
    <property type="term" value="F:ATP hydrolysis activity"/>
    <property type="evidence" value="ECO:0007669"/>
    <property type="project" value="InterPro"/>
</dbReference>
<name>A0A381R0P9_9ZZZZ</name>
<evidence type="ECO:0000256" key="10">
    <source>
        <dbReference type="ARBA" id="ARBA00023136"/>
    </source>
</evidence>
<keyword evidence="10 11" id="KW-0472">Membrane</keyword>
<evidence type="ECO:0000313" key="14">
    <source>
        <dbReference type="EMBL" id="SUZ85040.1"/>
    </source>
</evidence>
<dbReference type="GO" id="GO:0015421">
    <property type="term" value="F:ABC-type oligopeptide transporter activity"/>
    <property type="evidence" value="ECO:0007669"/>
    <property type="project" value="TreeGrafter"/>
</dbReference>
<dbReference type="PANTHER" id="PTHR43394:SF1">
    <property type="entry name" value="ATP-BINDING CASSETTE SUB-FAMILY B MEMBER 10, MITOCHONDRIAL"/>
    <property type="match status" value="1"/>
</dbReference>
<dbReference type="PROSITE" id="PS50929">
    <property type="entry name" value="ABC_TM1F"/>
    <property type="match status" value="1"/>
</dbReference>
<dbReference type="GO" id="GO:0016020">
    <property type="term" value="C:membrane"/>
    <property type="evidence" value="ECO:0007669"/>
    <property type="project" value="UniProtKB-SubCell"/>
</dbReference>
<dbReference type="PROSITE" id="PS50893">
    <property type="entry name" value="ABC_TRANSPORTER_2"/>
    <property type="match status" value="1"/>
</dbReference>
<dbReference type="CDD" id="cd18552">
    <property type="entry name" value="ABC_6TM_MsbA_like"/>
    <property type="match status" value="1"/>
</dbReference>
<feature type="transmembrane region" description="Helical" evidence="11">
    <location>
        <begin position="168"/>
        <end position="189"/>
    </location>
</feature>
<dbReference type="PROSITE" id="PS00211">
    <property type="entry name" value="ABC_TRANSPORTER_1"/>
    <property type="match status" value="1"/>
</dbReference>
<keyword evidence="7" id="KW-1278">Translocase</keyword>
<dbReference type="InterPro" id="IPR017871">
    <property type="entry name" value="ABC_transporter-like_CS"/>
</dbReference>
<dbReference type="InterPro" id="IPR003439">
    <property type="entry name" value="ABC_transporter-like_ATP-bd"/>
</dbReference>
<dbReference type="Pfam" id="PF00005">
    <property type="entry name" value="ABC_tran"/>
    <property type="match status" value="1"/>
</dbReference>
<dbReference type="FunFam" id="3.40.50.300:FF:000218">
    <property type="entry name" value="Multidrug ABC transporter ATP-binding protein"/>
    <property type="match status" value="1"/>
</dbReference>
<dbReference type="SMART" id="SM00382">
    <property type="entry name" value="AAA"/>
    <property type="match status" value="1"/>
</dbReference>
<dbReference type="Pfam" id="PF00664">
    <property type="entry name" value="ABC_membrane"/>
    <property type="match status" value="1"/>
</dbReference>
<evidence type="ECO:0000256" key="5">
    <source>
        <dbReference type="ARBA" id="ARBA00022741"/>
    </source>
</evidence>
<keyword evidence="4 11" id="KW-0812">Transmembrane</keyword>
<dbReference type="Gene3D" id="3.40.50.300">
    <property type="entry name" value="P-loop containing nucleotide triphosphate hydrolases"/>
    <property type="match status" value="1"/>
</dbReference>
<gene>
    <name evidence="14" type="ORF">METZ01_LOCUS37894</name>
</gene>
<feature type="transmembrane region" description="Helical" evidence="11">
    <location>
        <begin position="250"/>
        <end position="272"/>
    </location>
</feature>
<dbReference type="PANTHER" id="PTHR43394">
    <property type="entry name" value="ATP-DEPENDENT PERMEASE MDL1, MITOCHONDRIAL"/>
    <property type="match status" value="1"/>
</dbReference>
<dbReference type="AlphaFoldDB" id="A0A381R0P9"/>
<dbReference type="EMBL" id="UINC01001617">
    <property type="protein sequence ID" value="SUZ85040.1"/>
    <property type="molecule type" value="Genomic_DNA"/>
</dbReference>
<keyword evidence="9" id="KW-0445">Lipid transport</keyword>
<dbReference type="InterPro" id="IPR011917">
    <property type="entry name" value="ABC_transpr_lipidA"/>
</dbReference>
<dbReference type="SUPFAM" id="SSF90123">
    <property type="entry name" value="ABC transporter transmembrane region"/>
    <property type="match status" value="1"/>
</dbReference>
<keyword evidence="2" id="KW-0813">Transport</keyword>
<proteinExistence type="predicted"/>
<dbReference type="InterPro" id="IPR027417">
    <property type="entry name" value="P-loop_NTPase"/>
</dbReference>
<reference evidence="14" key="1">
    <citation type="submission" date="2018-05" db="EMBL/GenBank/DDBJ databases">
        <authorList>
            <person name="Lanie J.A."/>
            <person name="Ng W.-L."/>
            <person name="Kazmierczak K.M."/>
            <person name="Andrzejewski T.M."/>
            <person name="Davidsen T.M."/>
            <person name="Wayne K.J."/>
            <person name="Tettelin H."/>
            <person name="Glass J.I."/>
            <person name="Rusch D."/>
            <person name="Podicherti R."/>
            <person name="Tsui H.-C.T."/>
            <person name="Winkler M.E."/>
        </authorList>
    </citation>
    <scope>NUCLEOTIDE SEQUENCE</scope>
</reference>
<dbReference type="InterPro" id="IPR036640">
    <property type="entry name" value="ABC1_TM_sf"/>
</dbReference>
<keyword evidence="8 11" id="KW-1133">Transmembrane helix</keyword>
<accession>A0A381R0P9</accession>
<dbReference type="GO" id="GO:0005524">
    <property type="term" value="F:ATP binding"/>
    <property type="evidence" value="ECO:0007669"/>
    <property type="project" value="UniProtKB-KW"/>
</dbReference>
<keyword evidence="3" id="KW-1003">Cell membrane</keyword>
<keyword evidence="5" id="KW-0547">Nucleotide-binding</keyword>
<dbReference type="Gene3D" id="1.20.1560.10">
    <property type="entry name" value="ABC transporter type 1, transmembrane domain"/>
    <property type="match status" value="1"/>
</dbReference>
<evidence type="ECO:0000256" key="1">
    <source>
        <dbReference type="ARBA" id="ARBA00004141"/>
    </source>
</evidence>
<evidence type="ECO:0000256" key="7">
    <source>
        <dbReference type="ARBA" id="ARBA00022967"/>
    </source>
</evidence>
<feature type="transmembrane region" description="Helical" evidence="11">
    <location>
        <begin position="25"/>
        <end position="48"/>
    </location>
</feature>